<reference evidence="3" key="1">
    <citation type="submission" date="2017-02" db="UniProtKB">
        <authorList>
            <consortium name="WormBaseParasite"/>
        </authorList>
    </citation>
    <scope>IDENTIFICATION</scope>
</reference>
<name>A0A0M3K6K5_ANISI</name>
<organism evidence="3">
    <name type="scientific">Anisakis simplex</name>
    <name type="common">Herring worm</name>
    <dbReference type="NCBI Taxonomy" id="6269"/>
    <lineage>
        <taxon>Eukaryota</taxon>
        <taxon>Metazoa</taxon>
        <taxon>Ecdysozoa</taxon>
        <taxon>Nematoda</taxon>
        <taxon>Chromadorea</taxon>
        <taxon>Rhabditida</taxon>
        <taxon>Spirurina</taxon>
        <taxon>Ascaridomorpha</taxon>
        <taxon>Ascaridoidea</taxon>
        <taxon>Anisakidae</taxon>
        <taxon>Anisakis</taxon>
        <taxon>Anisakis simplex complex</taxon>
    </lineage>
</organism>
<dbReference type="AlphaFoldDB" id="A0A0M3K6K5"/>
<evidence type="ECO:0000313" key="1">
    <source>
        <dbReference type="EMBL" id="VDK56623.1"/>
    </source>
</evidence>
<dbReference type="EMBL" id="UYRR01032729">
    <property type="protein sequence ID" value="VDK56623.1"/>
    <property type="molecule type" value="Genomic_DNA"/>
</dbReference>
<proteinExistence type="predicted"/>
<keyword evidence="2" id="KW-1185">Reference proteome</keyword>
<dbReference type="OrthoDB" id="5870079at2759"/>
<evidence type="ECO:0000313" key="3">
    <source>
        <dbReference type="WBParaSite" id="ASIM_0001659601-mRNA-1"/>
    </source>
</evidence>
<dbReference type="Proteomes" id="UP000267096">
    <property type="component" value="Unassembled WGS sequence"/>
</dbReference>
<sequence length="319" mass="35847">MANDRRAMFAAPHVVTQMAAHQPHFVNEPANAYFHAIASNQLSSPFAVASKNILEKTRFRSFKISKQSTCRMQLLTVSDFYACTTVTPYNDNAHLASDGAMQCDFQSTSNYQSIEWKRGRFEASNVHLLETFAALTGRAIGSTPDREFIFIGETLPHTGYDEAILRADIPCQIGDGRLLFDFWKTDPNVQIKVCTRTDEFRSCTEMIRYNDSSTVDVDVINPKNSSFAIEIIVSSITEPSVLIIDNLRYEATYCTKQPDWRSQSEHHSEAAPDCPVKETAENGTSLPIKRLSACHILNCDFESTLCNWYNAVKADETGR</sequence>
<gene>
    <name evidence="1" type="ORF">ASIM_LOCUS16003</name>
</gene>
<protein>
    <submittedName>
        <fullName evidence="3">MAM domain-containing protein</fullName>
    </submittedName>
</protein>
<dbReference type="WBParaSite" id="ASIM_0001659601-mRNA-1">
    <property type="protein sequence ID" value="ASIM_0001659601-mRNA-1"/>
    <property type="gene ID" value="ASIM_0001659601"/>
</dbReference>
<accession>A0A0M3K6K5</accession>
<reference evidence="1 2" key="2">
    <citation type="submission" date="2018-11" db="EMBL/GenBank/DDBJ databases">
        <authorList>
            <consortium name="Pathogen Informatics"/>
        </authorList>
    </citation>
    <scope>NUCLEOTIDE SEQUENCE [LARGE SCALE GENOMIC DNA]</scope>
</reference>
<evidence type="ECO:0000313" key="2">
    <source>
        <dbReference type="Proteomes" id="UP000267096"/>
    </source>
</evidence>